<name>A0A6M4Y4B4_AERME</name>
<keyword evidence="1" id="KW-0732">Signal</keyword>
<dbReference type="RefSeq" id="WP_171275136.1">
    <property type="nucleotide sequence ID" value="NZ_CAWPJG010000001.1"/>
</dbReference>
<evidence type="ECO:0000256" key="1">
    <source>
        <dbReference type="SAM" id="SignalP"/>
    </source>
</evidence>
<reference evidence="2 3" key="1">
    <citation type="submission" date="2019-03" db="EMBL/GenBank/DDBJ databases">
        <title>Novel transposon Tn6433 accelerates the dissemination of tet(E) in Aeromonas from aerobic biofilm under oxytetracycline stress.</title>
        <authorList>
            <person name="Shi Y."/>
            <person name="Tian Z."/>
            <person name="Zhang Y."/>
            <person name="Zhang H."/>
            <person name="Yang M."/>
        </authorList>
    </citation>
    <scope>NUCLEOTIDE SEQUENCE [LARGE SCALE GENOMIC DNA]</scope>
    <source>
        <strain evidence="2 3">T0.1-19</strain>
    </source>
</reference>
<evidence type="ECO:0000313" key="2">
    <source>
        <dbReference type="EMBL" id="QJT20048.1"/>
    </source>
</evidence>
<dbReference type="AlphaFoldDB" id="A0A6M4Y4B4"/>
<sequence>MKTLIATLILSSLSLNVMANDNPRPELDSTKLAQEMRAQQQQASHAVVLDAIHNLQPLALDTLVVEVSPAVATHPES</sequence>
<organism evidence="2 3">
    <name type="scientific">Aeromonas media</name>
    <dbReference type="NCBI Taxonomy" id="651"/>
    <lineage>
        <taxon>Bacteria</taxon>
        <taxon>Pseudomonadati</taxon>
        <taxon>Pseudomonadota</taxon>
        <taxon>Gammaproteobacteria</taxon>
        <taxon>Aeromonadales</taxon>
        <taxon>Aeromonadaceae</taxon>
        <taxon>Aeromonas</taxon>
    </lineage>
</organism>
<evidence type="ECO:0000313" key="3">
    <source>
        <dbReference type="Proteomes" id="UP000501427"/>
    </source>
</evidence>
<accession>A0A6M4Y4B4</accession>
<feature type="signal peptide" evidence="1">
    <location>
        <begin position="1"/>
        <end position="19"/>
    </location>
</feature>
<protein>
    <submittedName>
        <fullName evidence="2">Uncharacterized protein</fullName>
    </submittedName>
</protein>
<dbReference type="EMBL" id="CP038441">
    <property type="protein sequence ID" value="QJT20048.1"/>
    <property type="molecule type" value="Genomic_DNA"/>
</dbReference>
<feature type="chain" id="PRO_5026937989" evidence="1">
    <location>
        <begin position="20"/>
        <end position="77"/>
    </location>
</feature>
<gene>
    <name evidence="2" type="ORF">E4184_00050</name>
</gene>
<proteinExistence type="predicted"/>
<dbReference type="Proteomes" id="UP000501427">
    <property type="component" value="Chromosome"/>
</dbReference>